<dbReference type="SUPFAM" id="SSF109755">
    <property type="entry name" value="PhoU-like"/>
    <property type="match status" value="1"/>
</dbReference>
<protein>
    <recommendedName>
        <fullName evidence="8">Phosphate-specific transport system accessory protein PhoU</fullName>
    </recommendedName>
</protein>
<evidence type="ECO:0000256" key="1">
    <source>
        <dbReference type="ARBA" id="ARBA00004496"/>
    </source>
</evidence>
<dbReference type="GO" id="GO:0045936">
    <property type="term" value="P:negative regulation of phosphate metabolic process"/>
    <property type="evidence" value="ECO:0007669"/>
    <property type="project" value="InterPro"/>
</dbReference>
<evidence type="ECO:0000256" key="2">
    <source>
        <dbReference type="ARBA" id="ARBA00008107"/>
    </source>
</evidence>
<reference evidence="10" key="1">
    <citation type="submission" date="2024-06" db="EMBL/GenBank/DDBJ databases">
        <title>Caulobacter inopinatus, sp. nov.</title>
        <authorList>
            <person name="Donachie S.P."/>
        </authorList>
    </citation>
    <scope>NUCLEOTIDE SEQUENCE</scope>
    <source>
        <strain evidence="10">73W</strain>
    </source>
</reference>
<dbReference type="InterPro" id="IPR038078">
    <property type="entry name" value="PhoU-like_sf"/>
</dbReference>
<comment type="subcellular location">
    <subcellularLocation>
        <location evidence="1 8">Cytoplasm</location>
    </subcellularLocation>
</comment>
<comment type="function">
    <text evidence="7 8">Plays a role in the regulation of phosphate uptake.</text>
</comment>
<dbReference type="PANTHER" id="PTHR42930:SF3">
    <property type="entry name" value="PHOSPHATE-SPECIFIC TRANSPORT SYSTEM ACCESSORY PROTEIN PHOU"/>
    <property type="match status" value="1"/>
</dbReference>
<dbReference type="GO" id="GO:0006817">
    <property type="term" value="P:phosphate ion transport"/>
    <property type="evidence" value="ECO:0007669"/>
    <property type="project" value="UniProtKB-KW"/>
</dbReference>
<dbReference type="NCBIfam" id="TIGR02135">
    <property type="entry name" value="phoU_full"/>
    <property type="match status" value="1"/>
</dbReference>
<keyword evidence="6 8" id="KW-0592">Phosphate transport</keyword>
<evidence type="ECO:0000259" key="9">
    <source>
        <dbReference type="Pfam" id="PF01895"/>
    </source>
</evidence>
<dbReference type="AlphaFoldDB" id="A0AB39KR85"/>
<proteinExistence type="inferred from homology"/>
<dbReference type="RefSeq" id="WP_369058699.1">
    <property type="nucleotide sequence ID" value="NZ_CP158375.1"/>
</dbReference>
<feature type="domain" description="PhoU" evidence="9">
    <location>
        <begin position="22"/>
        <end position="107"/>
    </location>
</feature>
<dbReference type="Pfam" id="PF01895">
    <property type="entry name" value="PhoU"/>
    <property type="match status" value="2"/>
</dbReference>
<sequence length="225" mass="24678">MEHTVTAFENELTELTEGVIALGVLAQSQLDDALSAIFQGDTKLAERTIKRDPALDTLAIDIERKSVRMIALRQPMADDLRRPIAAMKIAMNLERCGDLAKNVAKRTLKIGPANASSFAGPVERMGRLVAARLGAVLNAYGARNVSQAVDVWTQDAEIDEHYEQLFASLLARMAEDPDSIAACTHLLFIAKNLERIGDHATNIAELIHYEITGVELVEDRPKFDG</sequence>
<gene>
    <name evidence="10" type="primary">phoU</name>
    <name evidence="10" type="ORF">ABOZ73_13760</name>
</gene>
<organism evidence="10">
    <name type="scientific">Caulobacter sp. 73W</name>
    <dbReference type="NCBI Taxonomy" id="3161137"/>
    <lineage>
        <taxon>Bacteria</taxon>
        <taxon>Pseudomonadati</taxon>
        <taxon>Pseudomonadota</taxon>
        <taxon>Alphaproteobacteria</taxon>
        <taxon>Caulobacterales</taxon>
        <taxon>Caulobacteraceae</taxon>
        <taxon>Caulobacter</taxon>
    </lineage>
</organism>
<dbReference type="FunFam" id="1.20.58.220:FF:000004">
    <property type="entry name" value="Phosphate-specific transport system accessory protein PhoU"/>
    <property type="match status" value="1"/>
</dbReference>
<name>A0AB39KR85_9CAUL</name>
<dbReference type="Gene3D" id="1.20.58.220">
    <property type="entry name" value="Phosphate transport system protein phou homolog 2, domain 2"/>
    <property type="match status" value="1"/>
</dbReference>
<accession>A0AB39KR85</accession>
<evidence type="ECO:0000256" key="5">
    <source>
        <dbReference type="ARBA" id="ARBA00022490"/>
    </source>
</evidence>
<evidence type="ECO:0000313" key="10">
    <source>
        <dbReference type="EMBL" id="XDO95853.1"/>
    </source>
</evidence>
<evidence type="ECO:0000256" key="7">
    <source>
        <dbReference type="ARBA" id="ARBA00056181"/>
    </source>
</evidence>
<dbReference type="PANTHER" id="PTHR42930">
    <property type="entry name" value="PHOSPHATE-SPECIFIC TRANSPORT SYSTEM ACCESSORY PROTEIN PHOU"/>
    <property type="match status" value="1"/>
</dbReference>
<evidence type="ECO:0000256" key="8">
    <source>
        <dbReference type="PIRNR" id="PIRNR003107"/>
    </source>
</evidence>
<evidence type="ECO:0000256" key="3">
    <source>
        <dbReference type="ARBA" id="ARBA00011738"/>
    </source>
</evidence>
<comment type="subunit">
    <text evidence="3 8">Homodimer.</text>
</comment>
<feature type="domain" description="PhoU" evidence="9">
    <location>
        <begin position="122"/>
        <end position="207"/>
    </location>
</feature>
<dbReference type="GO" id="GO:0030643">
    <property type="term" value="P:intracellular phosphate ion homeostasis"/>
    <property type="evidence" value="ECO:0007669"/>
    <property type="project" value="InterPro"/>
</dbReference>
<dbReference type="EMBL" id="CP158375">
    <property type="protein sequence ID" value="XDO95853.1"/>
    <property type="molecule type" value="Genomic_DNA"/>
</dbReference>
<dbReference type="GO" id="GO:0005737">
    <property type="term" value="C:cytoplasm"/>
    <property type="evidence" value="ECO:0007669"/>
    <property type="project" value="UniProtKB-SubCell"/>
</dbReference>
<dbReference type="PIRSF" id="PIRSF003107">
    <property type="entry name" value="PhoU"/>
    <property type="match status" value="1"/>
</dbReference>
<keyword evidence="4 8" id="KW-0813">Transport</keyword>
<comment type="similarity">
    <text evidence="2 8">Belongs to the PhoU family.</text>
</comment>
<evidence type="ECO:0000256" key="6">
    <source>
        <dbReference type="ARBA" id="ARBA00022592"/>
    </source>
</evidence>
<dbReference type="InterPro" id="IPR028366">
    <property type="entry name" value="PhoU"/>
</dbReference>
<evidence type="ECO:0000256" key="4">
    <source>
        <dbReference type="ARBA" id="ARBA00022448"/>
    </source>
</evidence>
<keyword evidence="5 8" id="KW-0963">Cytoplasm</keyword>
<dbReference type="InterPro" id="IPR026022">
    <property type="entry name" value="PhoU_dom"/>
</dbReference>